<evidence type="ECO:0000313" key="3">
    <source>
        <dbReference type="Proteomes" id="UP001597545"/>
    </source>
</evidence>
<name>A0ABW5KGE0_9SPHI</name>
<protein>
    <submittedName>
        <fullName evidence="2">Dihydrofolate reductase family protein</fullName>
    </submittedName>
</protein>
<dbReference type="Proteomes" id="UP001597545">
    <property type="component" value="Unassembled WGS sequence"/>
</dbReference>
<sequence>MKNVILNLAVSLDGFIEGPQGEIDWCILDEEMDFEAFLNSVDSLFYGRISYDLWGNYQPGDDGDAAEKKLWAEIHAKQKYVFSRQHRVDENAVFITSDILRQVTELKAQPGKDIWLYGGADLVKTFIHHNLIDVYKISIHPVALGGGKPLFEALEKRVNLRLLDTRVFRSGVVELTYEPVRLS</sequence>
<dbReference type="PANTHER" id="PTHR38011:SF11">
    <property type="entry name" value="2,5-DIAMINO-6-RIBOSYLAMINO-4(3H)-PYRIMIDINONE 5'-PHOSPHATE REDUCTASE"/>
    <property type="match status" value="1"/>
</dbReference>
<proteinExistence type="predicted"/>
<evidence type="ECO:0000259" key="1">
    <source>
        <dbReference type="Pfam" id="PF01872"/>
    </source>
</evidence>
<evidence type="ECO:0000313" key="2">
    <source>
        <dbReference type="EMBL" id="MFD2547173.1"/>
    </source>
</evidence>
<gene>
    <name evidence="2" type="ORF">ACFSR5_05880</name>
</gene>
<reference evidence="3" key="1">
    <citation type="journal article" date="2019" name="Int. J. Syst. Evol. Microbiol.">
        <title>The Global Catalogue of Microorganisms (GCM) 10K type strain sequencing project: providing services to taxonomists for standard genome sequencing and annotation.</title>
        <authorList>
            <consortium name="The Broad Institute Genomics Platform"/>
            <consortium name="The Broad Institute Genome Sequencing Center for Infectious Disease"/>
            <person name="Wu L."/>
            <person name="Ma J."/>
        </authorList>
    </citation>
    <scope>NUCLEOTIDE SEQUENCE [LARGE SCALE GENOMIC DNA]</scope>
    <source>
        <strain evidence="3">KCTC 42662</strain>
    </source>
</reference>
<dbReference type="InterPro" id="IPR050765">
    <property type="entry name" value="Riboflavin_Biosynth_HTPR"/>
</dbReference>
<comment type="caution">
    <text evidence="2">The sequence shown here is derived from an EMBL/GenBank/DDBJ whole genome shotgun (WGS) entry which is preliminary data.</text>
</comment>
<organism evidence="2 3">
    <name type="scientific">Sphingobacterium suaedae</name>
    <dbReference type="NCBI Taxonomy" id="1686402"/>
    <lineage>
        <taxon>Bacteria</taxon>
        <taxon>Pseudomonadati</taxon>
        <taxon>Bacteroidota</taxon>
        <taxon>Sphingobacteriia</taxon>
        <taxon>Sphingobacteriales</taxon>
        <taxon>Sphingobacteriaceae</taxon>
        <taxon>Sphingobacterium</taxon>
    </lineage>
</organism>
<dbReference type="Pfam" id="PF01872">
    <property type="entry name" value="RibD_C"/>
    <property type="match status" value="1"/>
</dbReference>
<dbReference type="RefSeq" id="WP_380901673.1">
    <property type="nucleotide sequence ID" value="NZ_JBHUEG010000007.1"/>
</dbReference>
<dbReference type="EMBL" id="JBHULR010000003">
    <property type="protein sequence ID" value="MFD2547173.1"/>
    <property type="molecule type" value="Genomic_DNA"/>
</dbReference>
<feature type="domain" description="Bacterial bifunctional deaminase-reductase C-terminal" evidence="1">
    <location>
        <begin position="3"/>
        <end position="173"/>
    </location>
</feature>
<dbReference type="SUPFAM" id="SSF53597">
    <property type="entry name" value="Dihydrofolate reductase-like"/>
    <property type="match status" value="1"/>
</dbReference>
<dbReference type="Gene3D" id="3.40.430.10">
    <property type="entry name" value="Dihydrofolate Reductase, subunit A"/>
    <property type="match status" value="1"/>
</dbReference>
<dbReference type="InterPro" id="IPR024072">
    <property type="entry name" value="DHFR-like_dom_sf"/>
</dbReference>
<dbReference type="InterPro" id="IPR002734">
    <property type="entry name" value="RibDG_C"/>
</dbReference>
<dbReference type="PANTHER" id="PTHR38011">
    <property type="entry name" value="DIHYDROFOLATE REDUCTASE FAMILY PROTEIN (AFU_ORTHOLOGUE AFUA_8G06820)"/>
    <property type="match status" value="1"/>
</dbReference>
<keyword evidence="3" id="KW-1185">Reference proteome</keyword>
<accession>A0ABW5KGE0</accession>